<dbReference type="GO" id="GO:0005737">
    <property type="term" value="C:cytoplasm"/>
    <property type="evidence" value="ECO:0007669"/>
    <property type="project" value="TreeGrafter"/>
</dbReference>
<dbReference type="EMBL" id="BEXB01000001">
    <property type="protein sequence ID" value="GAY74690.1"/>
    <property type="molecule type" value="Genomic_DNA"/>
</dbReference>
<name>A0A4Y1Z6P8_9BACL</name>
<comment type="caution">
    <text evidence="2">The sequence shown here is derived from an EMBL/GenBank/DDBJ whole genome shotgun (WGS) entry which is preliminary data.</text>
</comment>
<dbReference type="InterPro" id="IPR016496">
    <property type="entry name" value="GTPase_HflX"/>
</dbReference>
<sequence length="103" mass="10922">MEHVILAACQLPHQSDEHFQSSLDELEALAKTAGGEVIAVVTQKRAKIDAATYIGSGKVQEIAALAKQLEANTVIFNSELSPAQQGRLGALLSAKCWTGLSSF</sequence>
<dbReference type="PANTHER" id="PTHR10229:SF0">
    <property type="entry name" value="GTP-BINDING PROTEIN 6-RELATED"/>
    <property type="match status" value="1"/>
</dbReference>
<reference evidence="2 3" key="1">
    <citation type="submission" date="2017-11" db="EMBL/GenBank/DDBJ databases">
        <title>Draft Genome Sequence of Sporolactobacillus inulinus NBRC 111894 Isolated from Koso, a Japanese Sugar-Vegetable Fermented Beverage.</title>
        <authorList>
            <person name="Chiou T.Y."/>
            <person name="Oshima K."/>
            <person name="Suda W."/>
            <person name="Hattori M."/>
            <person name="Takahashi T."/>
        </authorList>
    </citation>
    <scope>NUCLEOTIDE SEQUENCE [LARGE SCALE GENOMIC DNA]</scope>
    <source>
        <strain evidence="2 3">NBRC111894</strain>
    </source>
</reference>
<proteinExistence type="predicted"/>
<gene>
    <name evidence="2" type="ORF">NBRC111894_244</name>
</gene>
<dbReference type="InterPro" id="IPR025121">
    <property type="entry name" value="GTPase_HflX_N"/>
</dbReference>
<dbReference type="AlphaFoldDB" id="A0A4Y1Z6P8"/>
<dbReference type="GO" id="GO:0043022">
    <property type="term" value="F:ribosome binding"/>
    <property type="evidence" value="ECO:0007669"/>
    <property type="project" value="TreeGrafter"/>
</dbReference>
<feature type="domain" description="GTPase HflX N-terminal" evidence="1">
    <location>
        <begin position="21"/>
        <end position="95"/>
    </location>
</feature>
<evidence type="ECO:0000259" key="1">
    <source>
        <dbReference type="Pfam" id="PF13167"/>
    </source>
</evidence>
<dbReference type="Pfam" id="PF13167">
    <property type="entry name" value="GTP-bdg_N"/>
    <property type="match status" value="1"/>
</dbReference>
<dbReference type="InterPro" id="IPR042108">
    <property type="entry name" value="GTPase_HflX_N_sf"/>
</dbReference>
<protein>
    <submittedName>
        <fullName evidence="2">GTP-binding protein HflX</fullName>
    </submittedName>
</protein>
<dbReference type="Proteomes" id="UP000319716">
    <property type="component" value="Unassembled WGS sequence"/>
</dbReference>
<accession>A0A4Y1Z6P8</accession>
<dbReference type="PANTHER" id="PTHR10229">
    <property type="entry name" value="GTP-BINDING PROTEIN HFLX"/>
    <property type="match status" value="1"/>
</dbReference>
<dbReference type="GO" id="GO:0005525">
    <property type="term" value="F:GTP binding"/>
    <property type="evidence" value="ECO:0007669"/>
    <property type="project" value="InterPro"/>
</dbReference>
<organism evidence="2 3">
    <name type="scientific">Sporolactobacillus inulinus</name>
    <dbReference type="NCBI Taxonomy" id="2078"/>
    <lineage>
        <taxon>Bacteria</taxon>
        <taxon>Bacillati</taxon>
        <taxon>Bacillota</taxon>
        <taxon>Bacilli</taxon>
        <taxon>Bacillales</taxon>
        <taxon>Sporolactobacillaceae</taxon>
        <taxon>Sporolactobacillus</taxon>
    </lineage>
</organism>
<evidence type="ECO:0000313" key="3">
    <source>
        <dbReference type="Proteomes" id="UP000319716"/>
    </source>
</evidence>
<evidence type="ECO:0000313" key="2">
    <source>
        <dbReference type="EMBL" id="GAY74690.1"/>
    </source>
</evidence>
<dbReference type="Gene3D" id="3.40.50.11060">
    <property type="entry name" value="GTPase HflX, N-terminal domain"/>
    <property type="match status" value="1"/>
</dbReference>